<feature type="transmembrane region" description="Helical" evidence="1">
    <location>
        <begin position="93"/>
        <end position="115"/>
    </location>
</feature>
<feature type="transmembrane region" description="Helical" evidence="1">
    <location>
        <begin position="45"/>
        <end position="66"/>
    </location>
</feature>
<sequence>MIDASTHEAMAMWSANAITSFSIYLTFTFAYLTAAYLAGAKLTKYQVFVVSTLYSAGALISLFAVINNLELYTVLLNQDETLRSSITFSGEFWTYYITPLFMIGIAVSLSFMWYIRHPKTE</sequence>
<feature type="transmembrane region" description="Helical" evidence="1">
    <location>
        <begin position="17"/>
        <end position="38"/>
    </location>
</feature>
<evidence type="ECO:0000313" key="2">
    <source>
        <dbReference type="EMBL" id="QFU75921.1"/>
    </source>
</evidence>
<reference evidence="2 3" key="1">
    <citation type="submission" date="2019-02" db="EMBL/GenBank/DDBJ databases">
        <authorList>
            <person name="Li S.-H."/>
        </authorList>
    </citation>
    <scope>NUCLEOTIDE SEQUENCE [LARGE SCALE GENOMIC DNA]</scope>
    <source>
        <strain evidence="2 3">IMCC14385</strain>
    </source>
</reference>
<evidence type="ECO:0000313" key="3">
    <source>
        <dbReference type="Proteomes" id="UP000326287"/>
    </source>
</evidence>
<keyword evidence="1" id="KW-0812">Transmembrane</keyword>
<proteinExistence type="predicted"/>
<dbReference type="KEGG" id="halc:EY643_09745"/>
<keyword evidence="1" id="KW-0472">Membrane</keyword>
<accession>A0A5P9NJB2</accession>
<dbReference type="Proteomes" id="UP000326287">
    <property type="component" value="Chromosome"/>
</dbReference>
<dbReference type="OrthoDB" id="7068270at2"/>
<dbReference type="RefSeq" id="WP_152662027.1">
    <property type="nucleotide sequence ID" value="NZ_CP036422.1"/>
</dbReference>
<name>A0A5P9NJB2_9GAMM</name>
<evidence type="ECO:0000256" key="1">
    <source>
        <dbReference type="SAM" id="Phobius"/>
    </source>
</evidence>
<keyword evidence="3" id="KW-1185">Reference proteome</keyword>
<gene>
    <name evidence="2" type="ORF">EY643_09745</name>
</gene>
<organism evidence="2 3">
    <name type="scientific">Halioglobus maricola</name>
    <dbReference type="NCBI Taxonomy" id="2601894"/>
    <lineage>
        <taxon>Bacteria</taxon>
        <taxon>Pseudomonadati</taxon>
        <taxon>Pseudomonadota</taxon>
        <taxon>Gammaproteobacteria</taxon>
        <taxon>Cellvibrionales</taxon>
        <taxon>Halieaceae</taxon>
        <taxon>Halioglobus</taxon>
    </lineage>
</organism>
<dbReference type="EMBL" id="CP036422">
    <property type="protein sequence ID" value="QFU75921.1"/>
    <property type="molecule type" value="Genomic_DNA"/>
</dbReference>
<dbReference type="AlphaFoldDB" id="A0A5P9NJB2"/>
<protein>
    <submittedName>
        <fullName evidence="2">Uncharacterized protein</fullName>
    </submittedName>
</protein>
<keyword evidence="1" id="KW-1133">Transmembrane helix</keyword>